<accession>A0A5J9W5C4</accession>
<dbReference type="OrthoDB" id="1921208at2759"/>
<dbReference type="Pfam" id="PF00190">
    <property type="entry name" value="Cupin_1"/>
    <property type="match status" value="1"/>
</dbReference>
<dbReference type="GO" id="GO:0030145">
    <property type="term" value="F:manganese ion binding"/>
    <property type="evidence" value="ECO:0007669"/>
    <property type="project" value="UniProtKB-UniRule"/>
</dbReference>
<evidence type="ECO:0000256" key="4">
    <source>
        <dbReference type="ARBA" id="ARBA00022525"/>
    </source>
</evidence>
<dbReference type="Gramene" id="TVU43133">
    <property type="protein sequence ID" value="TVU43133"/>
    <property type="gene ID" value="EJB05_09575"/>
</dbReference>
<dbReference type="Gene3D" id="2.60.120.10">
    <property type="entry name" value="Jelly Rolls"/>
    <property type="match status" value="2"/>
</dbReference>
<evidence type="ECO:0000256" key="2">
    <source>
        <dbReference type="ARBA" id="ARBA00007456"/>
    </source>
</evidence>
<keyword evidence="3 8" id="KW-0052">Apoplast</keyword>
<feature type="domain" description="Cupin type-1" evidence="9">
    <location>
        <begin position="3"/>
        <end position="55"/>
    </location>
</feature>
<sequence length="140" mass="15418">MDSRLFTKTLNKGDVFVFPEGLIHFQFNPCPDNPPVANSALSSQNRGAITIANAVKREPYILAINTSPIVSMDTSTKHTQDTTSIRLHSEQQNYTIIHRKANLDKPRDTAVSKVGSNVTLINVMRITGLNTLGISLARID</sequence>
<evidence type="ECO:0000256" key="7">
    <source>
        <dbReference type="PIRSR" id="PIRSR601929-2"/>
    </source>
</evidence>
<dbReference type="GO" id="GO:0048046">
    <property type="term" value="C:apoplast"/>
    <property type="evidence" value="ECO:0007669"/>
    <property type="project" value="UniProtKB-SubCell"/>
</dbReference>
<dbReference type="InterPro" id="IPR011051">
    <property type="entry name" value="RmlC_Cupin_sf"/>
</dbReference>
<evidence type="ECO:0000256" key="8">
    <source>
        <dbReference type="RuleBase" id="RU366015"/>
    </source>
</evidence>
<dbReference type="InterPro" id="IPR001929">
    <property type="entry name" value="Germin"/>
</dbReference>
<comment type="similarity">
    <text evidence="2 8">Belongs to the germin family.</text>
</comment>
<evidence type="ECO:0000256" key="6">
    <source>
        <dbReference type="ARBA" id="ARBA00023211"/>
    </source>
</evidence>
<keyword evidence="4 8" id="KW-0964">Secreted</keyword>
<keyword evidence="11" id="KW-1185">Reference proteome</keyword>
<evidence type="ECO:0000259" key="9">
    <source>
        <dbReference type="Pfam" id="PF00190"/>
    </source>
</evidence>
<reference evidence="10 11" key="1">
    <citation type="journal article" date="2019" name="Sci. Rep.">
        <title>A high-quality genome of Eragrostis curvula grass provides insights into Poaceae evolution and supports new strategies to enhance forage quality.</title>
        <authorList>
            <person name="Carballo J."/>
            <person name="Santos B.A.C.M."/>
            <person name="Zappacosta D."/>
            <person name="Garbus I."/>
            <person name="Selva J.P."/>
            <person name="Gallo C.A."/>
            <person name="Diaz A."/>
            <person name="Albertini E."/>
            <person name="Caccamo M."/>
            <person name="Echenique V."/>
        </authorList>
    </citation>
    <scope>NUCLEOTIDE SEQUENCE [LARGE SCALE GENOMIC DNA]</scope>
    <source>
        <strain evidence="11">cv. Victoria</strain>
        <tissue evidence="10">Leaf</tissue>
    </source>
</reference>
<dbReference type="InterPro" id="IPR006045">
    <property type="entry name" value="Cupin_1"/>
</dbReference>
<evidence type="ECO:0000313" key="11">
    <source>
        <dbReference type="Proteomes" id="UP000324897"/>
    </source>
</evidence>
<feature type="non-terminal residue" evidence="10">
    <location>
        <position position="1"/>
    </location>
</feature>
<gene>
    <name evidence="10" type="ORF">EJB05_09575</name>
</gene>
<dbReference type="Proteomes" id="UP000324897">
    <property type="component" value="Unassembled WGS sequence"/>
</dbReference>
<dbReference type="AlphaFoldDB" id="A0A5J9W5C4"/>
<dbReference type="InterPro" id="IPR014710">
    <property type="entry name" value="RmlC-like_jellyroll"/>
</dbReference>
<comment type="subcellular location">
    <subcellularLocation>
        <location evidence="1 8">Secreted</location>
        <location evidence="1 8">Extracellular space</location>
        <location evidence="1 8">Apoplast</location>
    </subcellularLocation>
</comment>
<dbReference type="PANTHER" id="PTHR31238">
    <property type="entry name" value="GERMIN-LIKE PROTEIN SUBFAMILY 3 MEMBER 3"/>
    <property type="match status" value="1"/>
</dbReference>
<name>A0A5J9W5C4_9POAL</name>
<protein>
    <recommendedName>
        <fullName evidence="8">Germin-like protein</fullName>
    </recommendedName>
</protein>
<dbReference type="EMBL" id="RWGY01000005">
    <property type="protein sequence ID" value="TVU43133.1"/>
    <property type="molecule type" value="Genomic_DNA"/>
</dbReference>
<feature type="binding site" evidence="7">
    <location>
        <position position="24"/>
    </location>
    <ligand>
        <name>Mn(2+)</name>
        <dbReference type="ChEBI" id="CHEBI:29035"/>
    </ligand>
</feature>
<keyword evidence="5 7" id="KW-0479">Metal-binding</keyword>
<organism evidence="10 11">
    <name type="scientific">Eragrostis curvula</name>
    <name type="common">weeping love grass</name>
    <dbReference type="NCBI Taxonomy" id="38414"/>
    <lineage>
        <taxon>Eukaryota</taxon>
        <taxon>Viridiplantae</taxon>
        <taxon>Streptophyta</taxon>
        <taxon>Embryophyta</taxon>
        <taxon>Tracheophyta</taxon>
        <taxon>Spermatophyta</taxon>
        <taxon>Magnoliopsida</taxon>
        <taxon>Liliopsida</taxon>
        <taxon>Poales</taxon>
        <taxon>Poaceae</taxon>
        <taxon>PACMAD clade</taxon>
        <taxon>Chloridoideae</taxon>
        <taxon>Eragrostideae</taxon>
        <taxon>Eragrostidinae</taxon>
        <taxon>Eragrostis</taxon>
    </lineage>
</organism>
<keyword evidence="6 7" id="KW-0464">Manganese</keyword>
<evidence type="ECO:0000313" key="10">
    <source>
        <dbReference type="EMBL" id="TVU43133.1"/>
    </source>
</evidence>
<proteinExistence type="inferred from homology"/>
<evidence type="ECO:0000256" key="1">
    <source>
        <dbReference type="ARBA" id="ARBA00004271"/>
    </source>
</evidence>
<evidence type="ECO:0000256" key="5">
    <source>
        <dbReference type="ARBA" id="ARBA00022723"/>
    </source>
</evidence>
<evidence type="ECO:0000256" key="3">
    <source>
        <dbReference type="ARBA" id="ARBA00022523"/>
    </source>
</evidence>
<dbReference type="SUPFAM" id="SSF51182">
    <property type="entry name" value="RmlC-like cupins"/>
    <property type="match status" value="1"/>
</dbReference>
<comment type="caution">
    <text evidence="10">The sequence shown here is derived from an EMBL/GenBank/DDBJ whole genome shotgun (WGS) entry which is preliminary data.</text>
</comment>
<dbReference type="PRINTS" id="PR00325">
    <property type="entry name" value="GERMIN"/>
</dbReference>